<dbReference type="SUPFAM" id="SSF47203">
    <property type="entry name" value="Acyl-CoA dehydrogenase C-terminal domain-like"/>
    <property type="match status" value="1"/>
</dbReference>
<evidence type="ECO:0000259" key="6">
    <source>
        <dbReference type="Pfam" id="PF00441"/>
    </source>
</evidence>
<dbReference type="Pfam" id="PF02770">
    <property type="entry name" value="Acyl-CoA_dh_M"/>
    <property type="match status" value="1"/>
</dbReference>
<proteinExistence type="inferred from homology"/>
<reference evidence="9 10" key="1">
    <citation type="submission" date="2016-07" db="EMBL/GenBank/DDBJ databases">
        <title>Detection of Helicobacter winghamensis from caecal content of red fox (Vulpes vulpes).</title>
        <authorList>
            <person name="Zanoni R.G."/>
            <person name="Florio D."/>
            <person name="Caffara M."/>
            <person name="Renzi M."/>
            <person name="Parisi A."/>
            <person name="Pasquali F."/>
            <person name="Manfreda G."/>
        </authorList>
    </citation>
    <scope>NUCLEOTIDE SEQUENCE [LARGE SCALE GENOMIC DNA]</scope>
    <source>
        <strain evidence="9 10">295_13</strain>
    </source>
</reference>
<dbReference type="STRING" id="556267.HWAG_00372"/>
<sequence>MLEKETLLDSTLAFGAEFVAPVTQDADLQGKFPKSAYDALKQKGYMGLLVPKEYGGLGGGNFEHTQVCYALAQYCATTALCYMMHNTSVAGLCASGSDELKQEFLPKVAKGEIAFALAFSESGSGTHFGEPDITEELSGEDRILNGRKSFVTSAQNADYYLTYTNSCINQGAKNIWLVHKDSNNLLHEENVWNGLGMRGNASKPVQYNGVRVSEHLRVGKEGDGESATGVVLMHFITGLAAVYSGLAKAAYDCALEHTKTRQYTNKTSLSDVELVKIHLADMYAKVQSGIALALDAASSFDKGADDAVVKIFASRINATHNVLDVCTLAMRLGGGKAYSKLLPLERYMRDALASQVMAPSLDVLKVWLGNAITK</sequence>
<dbReference type="OrthoDB" id="9765339at2"/>
<accession>A0A2N3PHT1</accession>
<dbReference type="SUPFAM" id="SSF56645">
    <property type="entry name" value="Acyl-CoA dehydrogenase NM domain-like"/>
    <property type="match status" value="1"/>
</dbReference>
<keyword evidence="10" id="KW-1185">Reference proteome</keyword>
<evidence type="ECO:0000259" key="7">
    <source>
        <dbReference type="Pfam" id="PF02770"/>
    </source>
</evidence>
<evidence type="ECO:0000256" key="1">
    <source>
        <dbReference type="ARBA" id="ARBA00001974"/>
    </source>
</evidence>
<dbReference type="InterPro" id="IPR046373">
    <property type="entry name" value="Acyl-CoA_Oxase/DH_mid-dom_sf"/>
</dbReference>
<dbReference type="RefSeq" id="WP_101313219.1">
    <property type="nucleotide sequence ID" value="NZ_CP063529.1"/>
</dbReference>
<dbReference type="InterPro" id="IPR013786">
    <property type="entry name" value="AcylCoA_DH/ox_N"/>
</dbReference>
<dbReference type="InterPro" id="IPR036250">
    <property type="entry name" value="AcylCo_DH-like_C"/>
</dbReference>
<evidence type="ECO:0000259" key="8">
    <source>
        <dbReference type="Pfam" id="PF02771"/>
    </source>
</evidence>
<dbReference type="PIRSF" id="PIRSF016578">
    <property type="entry name" value="HsaA"/>
    <property type="match status" value="1"/>
</dbReference>
<gene>
    <name evidence="9" type="ORF">BCM31_00410</name>
</gene>
<evidence type="ECO:0000313" key="10">
    <source>
        <dbReference type="Proteomes" id="UP000233350"/>
    </source>
</evidence>
<evidence type="ECO:0000256" key="4">
    <source>
        <dbReference type="ARBA" id="ARBA00022827"/>
    </source>
</evidence>
<dbReference type="GO" id="GO:0050660">
    <property type="term" value="F:flavin adenine dinucleotide binding"/>
    <property type="evidence" value="ECO:0007669"/>
    <property type="project" value="InterPro"/>
</dbReference>
<evidence type="ECO:0000256" key="3">
    <source>
        <dbReference type="ARBA" id="ARBA00022630"/>
    </source>
</evidence>
<comment type="similarity">
    <text evidence="2 5">Belongs to the acyl-CoA dehydrogenase family.</text>
</comment>
<organism evidence="9 10">
    <name type="scientific">Helicobacter winghamensis</name>
    <dbReference type="NCBI Taxonomy" id="157268"/>
    <lineage>
        <taxon>Bacteria</taxon>
        <taxon>Pseudomonadati</taxon>
        <taxon>Campylobacterota</taxon>
        <taxon>Epsilonproteobacteria</taxon>
        <taxon>Campylobacterales</taxon>
        <taxon>Helicobacteraceae</taxon>
        <taxon>Helicobacter</taxon>
    </lineage>
</organism>
<evidence type="ECO:0000256" key="2">
    <source>
        <dbReference type="ARBA" id="ARBA00009347"/>
    </source>
</evidence>
<name>A0A2N3PHT1_9HELI</name>
<keyword evidence="4 5" id="KW-0274">FAD</keyword>
<keyword evidence="5" id="KW-0560">Oxidoreductase</keyword>
<protein>
    <submittedName>
        <fullName evidence="9">Acyl-CoA dehydrogenase</fullName>
    </submittedName>
</protein>
<comment type="caution">
    <text evidence="9">The sequence shown here is derived from an EMBL/GenBank/DDBJ whole genome shotgun (WGS) entry which is preliminary data.</text>
</comment>
<keyword evidence="3 5" id="KW-0285">Flavoprotein</keyword>
<dbReference type="PANTHER" id="PTHR43884">
    <property type="entry name" value="ACYL-COA DEHYDROGENASE"/>
    <property type="match status" value="1"/>
</dbReference>
<dbReference type="InterPro" id="IPR006091">
    <property type="entry name" value="Acyl-CoA_Oxase/DH_mid-dom"/>
</dbReference>
<dbReference type="Gene3D" id="2.40.110.10">
    <property type="entry name" value="Butyryl-CoA Dehydrogenase, subunit A, domain 2"/>
    <property type="match status" value="1"/>
</dbReference>
<dbReference type="Proteomes" id="UP000233350">
    <property type="component" value="Unassembled WGS sequence"/>
</dbReference>
<feature type="domain" description="Acyl-CoA oxidase/dehydrogenase middle" evidence="7">
    <location>
        <begin position="116"/>
        <end position="209"/>
    </location>
</feature>
<dbReference type="AlphaFoldDB" id="A0A2N3PHT1"/>
<feature type="domain" description="Acyl-CoA dehydrogenase/oxidase N-terminal" evidence="8">
    <location>
        <begin position="3"/>
        <end position="112"/>
    </location>
</feature>
<dbReference type="InterPro" id="IPR009075">
    <property type="entry name" value="AcylCo_DH/oxidase_C"/>
</dbReference>
<comment type="cofactor">
    <cofactor evidence="1 5">
        <name>FAD</name>
        <dbReference type="ChEBI" id="CHEBI:57692"/>
    </cofactor>
</comment>
<dbReference type="Gene3D" id="1.20.140.10">
    <property type="entry name" value="Butyryl-CoA Dehydrogenase, subunit A, domain 3"/>
    <property type="match status" value="1"/>
</dbReference>
<dbReference type="Gene3D" id="1.10.540.10">
    <property type="entry name" value="Acyl-CoA dehydrogenase/oxidase, N-terminal domain"/>
    <property type="match status" value="1"/>
</dbReference>
<dbReference type="PANTHER" id="PTHR43884:SF12">
    <property type="entry name" value="ISOVALERYL-COA DEHYDROGENASE, MITOCHONDRIAL-RELATED"/>
    <property type="match status" value="1"/>
</dbReference>
<feature type="domain" description="Acyl-CoA dehydrogenase/oxidase C-terminal" evidence="6">
    <location>
        <begin position="232"/>
        <end position="357"/>
    </location>
</feature>
<dbReference type="InterPro" id="IPR037069">
    <property type="entry name" value="AcylCoA_DH/ox_N_sf"/>
</dbReference>
<dbReference type="Pfam" id="PF00441">
    <property type="entry name" value="Acyl-CoA_dh_1"/>
    <property type="match status" value="1"/>
</dbReference>
<evidence type="ECO:0000313" key="9">
    <source>
        <dbReference type="EMBL" id="PKT80133.1"/>
    </source>
</evidence>
<dbReference type="Pfam" id="PF02771">
    <property type="entry name" value="Acyl-CoA_dh_N"/>
    <property type="match status" value="1"/>
</dbReference>
<dbReference type="EMBL" id="MBPK01000044">
    <property type="protein sequence ID" value="PKT80133.1"/>
    <property type="molecule type" value="Genomic_DNA"/>
</dbReference>
<evidence type="ECO:0000256" key="5">
    <source>
        <dbReference type="RuleBase" id="RU362125"/>
    </source>
</evidence>
<dbReference type="InterPro" id="IPR009100">
    <property type="entry name" value="AcylCoA_DH/oxidase_NM_dom_sf"/>
</dbReference>
<dbReference type="GO" id="GO:0003995">
    <property type="term" value="F:acyl-CoA dehydrogenase activity"/>
    <property type="evidence" value="ECO:0007669"/>
    <property type="project" value="TreeGrafter"/>
</dbReference>